<organism evidence="1 2">
    <name type="scientific">Georgenia thermotolerans</name>
    <dbReference type="NCBI Taxonomy" id="527326"/>
    <lineage>
        <taxon>Bacteria</taxon>
        <taxon>Bacillati</taxon>
        <taxon>Actinomycetota</taxon>
        <taxon>Actinomycetes</taxon>
        <taxon>Micrococcales</taxon>
        <taxon>Bogoriellaceae</taxon>
        <taxon>Georgenia</taxon>
    </lineage>
</organism>
<proteinExistence type="predicted"/>
<dbReference type="OrthoDB" id="4726615at2"/>
<dbReference type="InterPro" id="IPR024747">
    <property type="entry name" value="Pyridox_Oxase-rel"/>
</dbReference>
<evidence type="ECO:0000313" key="1">
    <source>
        <dbReference type="EMBL" id="KAE8762539.1"/>
    </source>
</evidence>
<dbReference type="Gene3D" id="2.30.110.10">
    <property type="entry name" value="Electron Transport, Fmn-binding Protein, Chain A"/>
    <property type="match status" value="1"/>
</dbReference>
<accession>A0A7J5UJI3</accession>
<keyword evidence="2" id="KW-1185">Reference proteome</keyword>
<evidence type="ECO:0008006" key="3">
    <source>
        <dbReference type="Google" id="ProtNLM"/>
    </source>
</evidence>
<evidence type="ECO:0000313" key="2">
    <source>
        <dbReference type="Proteomes" id="UP000451860"/>
    </source>
</evidence>
<name>A0A7J5UJI3_9MICO</name>
<gene>
    <name evidence="1" type="ORF">GB883_18845</name>
</gene>
<dbReference type="SUPFAM" id="SSF50475">
    <property type="entry name" value="FMN-binding split barrel"/>
    <property type="match status" value="1"/>
</dbReference>
<dbReference type="AlphaFoldDB" id="A0A7J5UJI3"/>
<protein>
    <recommendedName>
        <fullName evidence="3">Pyridoxamine 5'-phosphate oxidase family protein</fullName>
    </recommendedName>
</protein>
<dbReference type="Proteomes" id="UP000451860">
    <property type="component" value="Unassembled WGS sequence"/>
</dbReference>
<sequence>MRRSFPGFRRSVVPHWGCRDGWCLHGARFAATGFLIGGKGTGMPDGVEFDVLSRAECLRLLPVAGLGWVSYARSDAPRMVPVRFLVHEHEVVFRTGYGERLAAAVHEPVMTLGVQALDPATGTGWYVTVTGRARLVGDPLVNEGLAAPWAGGQLLVGIPVQEVAGRRILPEAAASPSVRPLHRVRSDARLQIA</sequence>
<dbReference type="InterPro" id="IPR012349">
    <property type="entry name" value="Split_barrel_FMN-bd"/>
</dbReference>
<dbReference type="Pfam" id="PF12900">
    <property type="entry name" value="Pyridox_ox_2"/>
    <property type="match status" value="1"/>
</dbReference>
<comment type="caution">
    <text evidence="1">The sequence shown here is derived from an EMBL/GenBank/DDBJ whole genome shotgun (WGS) entry which is preliminary data.</text>
</comment>
<reference evidence="1 2" key="1">
    <citation type="submission" date="2019-10" db="EMBL/GenBank/DDBJ databases">
        <title>Georgenia wutianyii sp. nov. and Georgenia yuyongxinii sp. nov. isolated from plateau pika (Ochotona curzoniae) in the Qinghai-Tibet plateau of China.</title>
        <authorList>
            <person name="Tian Z."/>
        </authorList>
    </citation>
    <scope>NUCLEOTIDE SEQUENCE [LARGE SCALE GENOMIC DNA]</scope>
    <source>
        <strain evidence="1 2">DSM 21501</strain>
    </source>
</reference>
<dbReference type="EMBL" id="WHJE01000156">
    <property type="protein sequence ID" value="KAE8762539.1"/>
    <property type="molecule type" value="Genomic_DNA"/>
</dbReference>